<reference evidence="5" key="1">
    <citation type="submission" date="2016-08" db="EMBL/GenBank/DDBJ databases">
        <title>Complete Genome Seqeunce of Paenibacillus sp. nov. IHBB 9852 from high altitute lake of Indian trans-Himalayas.</title>
        <authorList>
            <person name="Kiran S."/>
            <person name="Swarnkar M.K."/>
            <person name="Rana A."/>
            <person name="Tewari R."/>
            <person name="Gulati A."/>
        </authorList>
    </citation>
    <scope>NUCLEOTIDE SEQUENCE [LARGE SCALE GENOMIC DNA]</scope>
    <source>
        <strain evidence="5">IHBB 9852</strain>
    </source>
</reference>
<dbReference type="InterPro" id="IPR009057">
    <property type="entry name" value="Homeodomain-like_sf"/>
</dbReference>
<dbReference type="AlphaFoldDB" id="A0A1B2E9Y6"/>
<dbReference type="KEGG" id="pib:BBD41_28800"/>
<dbReference type="Pfam" id="PF12833">
    <property type="entry name" value="HTH_18"/>
    <property type="match status" value="1"/>
</dbReference>
<dbReference type="PANTHER" id="PTHR46796">
    <property type="entry name" value="HTH-TYPE TRANSCRIPTIONAL ACTIVATOR RHAS-RELATED"/>
    <property type="match status" value="1"/>
</dbReference>
<feature type="domain" description="HTH araC/xylS-type" evidence="4">
    <location>
        <begin position="112"/>
        <end position="210"/>
    </location>
</feature>
<keyword evidence="3" id="KW-0804">Transcription</keyword>
<dbReference type="PANTHER" id="PTHR46796:SF6">
    <property type="entry name" value="ARAC SUBFAMILY"/>
    <property type="match status" value="1"/>
</dbReference>
<dbReference type="InterPro" id="IPR018060">
    <property type="entry name" value="HTH_AraC"/>
</dbReference>
<name>A0A1B2E9Y6_9BACL</name>
<protein>
    <recommendedName>
        <fullName evidence="4">HTH araC/xylS-type domain-containing protein</fullName>
    </recommendedName>
</protein>
<proteinExistence type="predicted"/>
<evidence type="ECO:0000256" key="2">
    <source>
        <dbReference type="ARBA" id="ARBA00023125"/>
    </source>
</evidence>
<accession>A0A1B2E9Y6</accession>
<dbReference type="Gene3D" id="1.10.10.60">
    <property type="entry name" value="Homeodomain-like"/>
    <property type="match status" value="2"/>
</dbReference>
<evidence type="ECO:0000256" key="3">
    <source>
        <dbReference type="ARBA" id="ARBA00023163"/>
    </source>
</evidence>
<evidence type="ECO:0000256" key="1">
    <source>
        <dbReference type="ARBA" id="ARBA00023015"/>
    </source>
</evidence>
<dbReference type="EMBL" id="CP016809">
    <property type="protein sequence ID" value="ANY76784.1"/>
    <property type="molecule type" value="Genomic_DNA"/>
</dbReference>
<evidence type="ECO:0000313" key="5">
    <source>
        <dbReference type="EMBL" id="ANY76784.1"/>
    </source>
</evidence>
<organism evidence="5">
    <name type="scientific">Paenibacillus ihbetae</name>
    <dbReference type="NCBI Taxonomy" id="1870820"/>
    <lineage>
        <taxon>Bacteria</taxon>
        <taxon>Bacillati</taxon>
        <taxon>Bacillota</taxon>
        <taxon>Bacilli</taxon>
        <taxon>Bacillales</taxon>
        <taxon>Paenibacillaceae</taxon>
        <taxon>Paenibacillus</taxon>
    </lineage>
</organism>
<dbReference type="InterPro" id="IPR050204">
    <property type="entry name" value="AraC_XylS_family_regulators"/>
</dbReference>
<gene>
    <name evidence="5" type="ORF">BBD41_28800</name>
</gene>
<dbReference type="GO" id="GO:0003700">
    <property type="term" value="F:DNA-binding transcription factor activity"/>
    <property type="evidence" value="ECO:0007669"/>
    <property type="project" value="InterPro"/>
</dbReference>
<dbReference type="SUPFAM" id="SSF46689">
    <property type="entry name" value="Homeodomain-like"/>
    <property type="match status" value="2"/>
</dbReference>
<dbReference type="PROSITE" id="PS01124">
    <property type="entry name" value="HTH_ARAC_FAMILY_2"/>
    <property type="match status" value="1"/>
</dbReference>
<sequence length="213" mass="24503">MPGNLEYFRLEKVEASFSCIMLSPSLVEQVATQADLNIVDHGELINKISLYDSKLFQLSQWLEDGINNNGARGKLYVESLSNLMALHLLEMNKTSPHKQLYVSKNLSEQQLARAIEFMNVHFDRDISLEELAKLVNLSQTHLIRMFKQTTGLSPYQYFLHLRIDKAKTLIKSREFTVGEIAGILGFTDQSHLNRHFKRITGLSPREYMSTWIV</sequence>
<dbReference type="SMART" id="SM00342">
    <property type="entry name" value="HTH_ARAC"/>
    <property type="match status" value="1"/>
</dbReference>
<keyword evidence="1" id="KW-0805">Transcription regulation</keyword>
<keyword evidence="2" id="KW-0238">DNA-binding</keyword>
<dbReference type="GO" id="GO:0043565">
    <property type="term" value="F:sequence-specific DNA binding"/>
    <property type="evidence" value="ECO:0007669"/>
    <property type="project" value="InterPro"/>
</dbReference>
<evidence type="ECO:0000259" key="4">
    <source>
        <dbReference type="PROSITE" id="PS01124"/>
    </source>
</evidence>